<dbReference type="EMBL" id="CP002347">
    <property type="protein sequence ID" value="ADR19526.1"/>
    <property type="molecule type" value="Genomic_DNA"/>
</dbReference>
<reference evidence="1 2" key="2">
    <citation type="journal article" date="2011" name="Stand. Genomic Sci.">
        <title>Complete genome sequence of Calditerrivibrio nitroreducens type strain (Yu37-1).</title>
        <authorList>
            <person name="Pitluck S."/>
            <person name="Sikorski J."/>
            <person name="Zeytun A."/>
            <person name="Lapidus A."/>
            <person name="Nolan M."/>
            <person name="Lucas S."/>
            <person name="Hammon N."/>
            <person name="Deshpande S."/>
            <person name="Cheng J.F."/>
            <person name="Tapia R."/>
            <person name="Han C."/>
            <person name="Goodwin L."/>
            <person name="Liolios K."/>
            <person name="Pagani I."/>
            <person name="Ivanova N."/>
            <person name="Mavromatis K."/>
            <person name="Pati A."/>
            <person name="Chen A."/>
            <person name="Palaniappan K."/>
            <person name="Hauser L."/>
            <person name="Chang Y.J."/>
            <person name="Jeffries C.D."/>
            <person name="Detter J.C."/>
            <person name="Brambilla E."/>
            <person name="Djao O.D."/>
            <person name="Rohde M."/>
            <person name="Spring S."/>
            <person name="Goker M."/>
            <person name="Woyke T."/>
            <person name="Bristow J."/>
            <person name="Eisen J.A."/>
            <person name="Markowitz V."/>
            <person name="Hugenholtz P."/>
            <person name="Kyrpides N.C."/>
            <person name="Klenk H.P."/>
            <person name="Land M."/>
        </authorList>
    </citation>
    <scope>NUCLEOTIDE SEQUENCE [LARGE SCALE GENOMIC DNA]</scope>
    <source>
        <strain evidence="2">DSM 19672 / NBRC 101217 / Yu37-1</strain>
    </source>
</reference>
<dbReference type="RefSeq" id="WP_013451737.1">
    <property type="nucleotide sequence ID" value="NC_014758.1"/>
</dbReference>
<organism evidence="1 2">
    <name type="scientific">Calditerrivibrio nitroreducens (strain DSM 19672 / NBRC 101217 / Yu37-1)</name>
    <dbReference type="NCBI Taxonomy" id="768670"/>
    <lineage>
        <taxon>Bacteria</taxon>
        <taxon>Pseudomonadati</taxon>
        <taxon>Deferribacterota</taxon>
        <taxon>Deferribacteres</taxon>
        <taxon>Deferribacterales</taxon>
        <taxon>Calditerrivibrionaceae</taxon>
    </lineage>
</organism>
<evidence type="ECO:0000313" key="2">
    <source>
        <dbReference type="Proteomes" id="UP000007039"/>
    </source>
</evidence>
<accession>E4TFF3</accession>
<dbReference type="KEGG" id="cni:Calni_1619"/>
<dbReference type="AlphaFoldDB" id="E4TFF3"/>
<dbReference type="STRING" id="768670.Calni_1619"/>
<dbReference type="HOGENOM" id="CLU_347448_0_0_0"/>
<dbReference type="OrthoDB" id="5385891at2"/>
<name>E4TFF3_CALNY</name>
<evidence type="ECO:0000313" key="1">
    <source>
        <dbReference type="EMBL" id="ADR19526.1"/>
    </source>
</evidence>
<protein>
    <submittedName>
        <fullName evidence="1">Uncharacterized protein</fullName>
    </submittedName>
</protein>
<sequence>MTFNGELRFFVNNPFGKGDVTGGIETELQTCVIGSRDNVDLPLYIKNSSYYKNLQKRTRNGEYSPKKLQELDRFLEENRDNTWENSYVYFKDRYLNNFAKSVIEHDLLSDKSNPQSGKRSDMEKFILHKNGEKYWRFPVSYFLKISLANYIGEDNSLNQPTKNTLKKLLDKFSNDNTSPEVISFYVVDDTENFADSLAKENCKRFLFTQLLTIYGNKKFRLDEEGEKVVVYHSPLTPSRQKRLNELIPDSLYRDLFISPCLSGWDKGEEKKRYMELCHLSLSRSYLNTIGKLKDVGIIKNNLIVLPNTSNTCLTNNGIHISIGSKLITAKVKYNNTKFYNIAEKHYSDLVIKIVEHFIPLLIQNYSASPYRIPFRDLHPEKILGFLPHELDFTHIRMLYRRWMKKCFNKRFGKRFYPFGPSWIDITIEKILNLKGDAVPDYRLIDYFVALLSTDNSPAFDGKLNNHIKLKEELHEMGVFDEILSFYTLFRGRSVNENGYNGFEGRFYSCFYDLREDTKHVANLQWLFIALAYKLILSGSLTHQEIPDDPFVESERRQLVFAAALGIPTVYIKKDTRNSLIRSIISHCKNTRISKRYPEYIRVEVKDYLNAAMNFITKEGEDLLEDLDIKDTIEDMADRLHGVKKSTYNKMIEPILENHKVKSPIDIDADLFNRDLESFYRNELRIKHIKDGFKALLDDISVKMNDSNRLSKYSEKISQFSQIYHTIKSSENKVIDETIDLDTLKQLISIMAIDFVSELEKDHRGEVCSIAI</sequence>
<proteinExistence type="predicted"/>
<dbReference type="Proteomes" id="UP000007039">
    <property type="component" value="Chromosome"/>
</dbReference>
<reference key="1">
    <citation type="submission" date="2010-11" db="EMBL/GenBank/DDBJ databases">
        <title>The complete genome of chromosome of Calditerrivibrio nitroreducens DSM 19672.</title>
        <authorList>
            <consortium name="US DOE Joint Genome Institute (JGI-PGF)"/>
            <person name="Lucas S."/>
            <person name="Copeland A."/>
            <person name="Lapidus A."/>
            <person name="Bruce D."/>
            <person name="Goodwin L."/>
            <person name="Pitluck S."/>
            <person name="Kyrpides N."/>
            <person name="Mavromatis K."/>
            <person name="Ivanova N."/>
            <person name="Mikhailova N."/>
            <person name="Zeytun A."/>
            <person name="Brettin T."/>
            <person name="Detter J.C."/>
            <person name="Tapia R."/>
            <person name="Han C."/>
            <person name="Land M."/>
            <person name="Hauser L."/>
            <person name="Markowitz V."/>
            <person name="Cheng J.-F."/>
            <person name="Hugenholtz P."/>
            <person name="Woyke T."/>
            <person name="Wu D."/>
            <person name="Spring S."/>
            <person name="Schroeder M."/>
            <person name="Brambilla E."/>
            <person name="Klenk H.-P."/>
            <person name="Eisen J.A."/>
        </authorList>
    </citation>
    <scope>NUCLEOTIDE SEQUENCE [LARGE SCALE GENOMIC DNA]</scope>
    <source>
        <strain>DSM 19672</strain>
    </source>
</reference>
<dbReference type="eggNOG" id="COG2301">
    <property type="taxonomic scope" value="Bacteria"/>
</dbReference>
<keyword evidence="2" id="KW-1185">Reference proteome</keyword>
<gene>
    <name evidence="1" type="ordered locus">Calni_1619</name>
</gene>